<keyword evidence="2" id="KW-1185">Reference proteome</keyword>
<dbReference type="AlphaFoldDB" id="A0A5C8ZKI0"/>
<name>A0A5C8ZKI0_9ACTN</name>
<accession>A0A5C8ZKI0</accession>
<proteinExistence type="predicted"/>
<reference evidence="1 2" key="1">
    <citation type="submission" date="2019-07" db="EMBL/GenBank/DDBJ databases">
        <title>Quadrisphaera sp. strain DD2A genome sequencing and assembly.</title>
        <authorList>
            <person name="Kim I."/>
        </authorList>
    </citation>
    <scope>NUCLEOTIDE SEQUENCE [LARGE SCALE GENOMIC DNA]</scope>
    <source>
        <strain evidence="1 2">DD2A</strain>
    </source>
</reference>
<dbReference type="NCBIfam" id="TIGR01549">
    <property type="entry name" value="HAD-SF-IA-v1"/>
    <property type="match status" value="1"/>
</dbReference>
<dbReference type="RefSeq" id="WP_147925077.1">
    <property type="nucleotide sequence ID" value="NZ_VKAC01000002.1"/>
</dbReference>
<dbReference type="SFLD" id="SFLDG01129">
    <property type="entry name" value="C1.5:_HAD__Beta-PGM__Phosphata"/>
    <property type="match status" value="1"/>
</dbReference>
<dbReference type="InterPro" id="IPR052550">
    <property type="entry name" value="Pyrimidine_5'-ntase_YjjG"/>
</dbReference>
<comment type="caution">
    <text evidence="1">The sequence shown here is derived from an EMBL/GenBank/DDBJ whole genome shotgun (WGS) entry which is preliminary data.</text>
</comment>
<dbReference type="SFLD" id="SFLDS00003">
    <property type="entry name" value="Haloacid_Dehalogenase"/>
    <property type="match status" value="1"/>
</dbReference>
<gene>
    <name evidence="1" type="ORF">FMM08_04075</name>
</gene>
<dbReference type="EMBL" id="VKAC01000002">
    <property type="protein sequence ID" value="TXR57436.1"/>
    <property type="molecule type" value="Genomic_DNA"/>
</dbReference>
<dbReference type="InterPro" id="IPR023214">
    <property type="entry name" value="HAD_sf"/>
</dbReference>
<dbReference type="Gene3D" id="1.20.120.1600">
    <property type="match status" value="1"/>
</dbReference>
<evidence type="ECO:0000313" key="2">
    <source>
        <dbReference type="Proteomes" id="UP000321234"/>
    </source>
</evidence>
<evidence type="ECO:0000313" key="1">
    <source>
        <dbReference type="EMBL" id="TXR57436.1"/>
    </source>
</evidence>
<dbReference type="Gene3D" id="3.40.50.1000">
    <property type="entry name" value="HAD superfamily/HAD-like"/>
    <property type="match status" value="1"/>
</dbReference>
<dbReference type="OrthoDB" id="3680851at2"/>
<dbReference type="GO" id="GO:0016787">
    <property type="term" value="F:hydrolase activity"/>
    <property type="evidence" value="ECO:0007669"/>
    <property type="project" value="UniProtKB-KW"/>
</dbReference>
<dbReference type="InterPro" id="IPR036412">
    <property type="entry name" value="HAD-like_sf"/>
</dbReference>
<sequence length="225" mass="23652">MIVLADLDGTLVDRAGAFTRWARRFVVAHGGDDDDVRWLLDLDADGYAPRSDVAAALQHRLGLQDGVLRLVERLLFEHVDDVRPFPGVREELHALRTASDGRAPAVVVVVTNGTVAQQERKLAVSGLVDDVDGVVVSEAVGVKKPDRRVFEVALARAAQLGGAGAAWMVGDHAVADVAGGSGAGLLTGWVSGGRPWPGGPRPDLVAVGTAELLAAVRRGAALKRR</sequence>
<dbReference type="InterPro" id="IPR041492">
    <property type="entry name" value="HAD_2"/>
</dbReference>
<keyword evidence="1" id="KW-0378">Hydrolase</keyword>
<dbReference type="PANTHER" id="PTHR47478">
    <property type="match status" value="1"/>
</dbReference>
<protein>
    <submittedName>
        <fullName evidence="1">HAD family hydrolase</fullName>
    </submittedName>
</protein>
<dbReference type="InterPro" id="IPR006439">
    <property type="entry name" value="HAD-SF_hydro_IA"/>
</dbReference>
<dbReference type="PANTHER" id="PTHR47478:SF1">
    <property type="entry name" value="PYRIMIDINE 5'-NUCLEOTIDASE YJJG"/>
    <property type="match status" value="1"/>
</dbReference>
<organism evidence="1 2">
    <name type="scientific">Quadrisphaera setariae</name>
    <dbReference type="NCBI Taxonomy" id="2593304"/>
    <lineage>
        <taxon>Bacteria</taxon>
        <taxon>Bacillati</taxon>
        <taxon>Actinomycetota</taxon>
        <taxon>Actinomycetes</taxon>
        <taxon>Kineosporiales</taxon>
        <taxon>Kineosporiaceae</taxon>
        <taxon>Quadrisphaera</taxon>
    </lineage>
</organism>
<dbReference type="SUPFAM" id="SSF56784">
    <property type="entry name" value="HAD-like"/>
    <property type="match status" value="1"/>
</dbReference>
<dbReference type="Pfam" id="PF13419">
    <property type="entry name" value="HAD_2"/>
    <property type="match status" value="1"/>
</dbReference>
<dbReference type="Proteomes" id="UP000321234">
    <property type="component" value="Unassembled WGS sequence"/>
</dbReference>